<reference evidence="2" key="1">
    <citation type="submission" date="2015-10" db="EMBL/GenBank/DDBJ databases">
        <title>Draft Genome Sequences of 11 Lactococcus lactis subspecies cremoris strains.</title>
        <authorList>
            <person name="Wels M."/>
            <person name="Backus L."/>
            <person name="Boekhorst J."/>
            <person name="Dijkstra A."/>
            <person name="Beerthuizen M."/>
            <person name="Kelly W."/>
            <person name="Siezen R."/>
            <person name="Bachmann H."/>
            <person name="Van Hijum S."/>
        </authorList>
    </citation>
    <scope>NUCLEOTIDE SEQUENCE [LARGE SCALE GENOMIC DNA]</scope>
    <source>
        <strain evidence="2">LMG9449</strain>
    </source>
</reference>
<dbReference type="Proteomes" id="UP000053612">
    <property type="component" value="Unassembled WGS sequence"/>
</dbReference>
<comment type="caution">
    <text evidence="1">The sequence shown here is derived from an EMBL/GenBank/DDBJ whole genome shotgun (WGS) entry which is preliminary data.</text>
</comment>
<evidence type="ECO:0000313" key="1">
    <source>
        <dbReference type="EMBL" id="KSU17360.1"/>
    </source>
</evidence>
<accession>A0A0V8DV20</accession>
<evidence type="ECO:0000313" key="2">
    <source>
        <dbReference type="Proteomes" id="UP000053612"/>
    </source>
</evidence>
<dbReference type="PATRIC" id="fig|1360.109.peg.784"/>
<dbReference type="EMBL" id="LKLS01000138">
    <property type="protein sequence ID" value="KSU17360.1"/>
    <property type="molecule type" value="Genomic_DNA"/>
</dbReference>
<dbReference type="RefSeq" id="WP_268766144.1">
    <property type="nucleotide sequence ID" value="NZ_LKLS01000138.1"/>
</dbReference>
<gene>
    <name evidence="1" type="ORF">LMG9449_1684</name>
</gene>
<organism evidence="1 2">
    <name type="scientific">Lactococcus lactis subsp. lactis</name>
    <name type="common">Streptococcus lactis</name>
    <dbReference type="NCBI Taxonomy" id="1360"/>
    <lineage>
        <taxon>Bacteria</taxon>
        <taxon>Bacillati</taxon>
        <taxon>Bacillota</taxon>
        <taxon>Bacilli</taxon>
        <taxon>Lactobacillales</taxon>
        <taxon>Streptococcaceae</taxon>
        <taxon>Lactococcus</taxon>
    </lineage>
</organism>
<sequence>MRISRGYDLNTWTGYIVTLSVIAEFGGRFYEVFKESRNVA</sequence>
<name>A0A0V8DV20_LACLL</name>
<protein>
    <submittedName>
        <fullName evidence="1">Uncharacterized protein</fullName>
    </submittedName>
</protein>
<proteinExistence type="predicted"/>
<dbReference type="AlphaFoldDB" id="A0A0V8DV20"/>